<dbReference type="AlphaFoldDB" id="A0A495R589"/>
<evidence type="ECO:0000313" key="10">
    <source>
        <dbReference type="EMBL" id="RKS82236.1"/>
    </source>
</evidence>
<evidence type="ECO:0000256" key="1">
    <source>
        <dbReference type="ARBA" id="ARBA00000085"/>
    </source>
</evidence>
<evidence type="ECO:0000256" key="8">
    <source>
        <dbReference type="ARBA" id="ARBA00022840"/>
    </source>
</evidence>
<keyword evidence="6" id="KW-0547">Nucleotide-binding</keyword>
<organism evidence="10 11">
    <name type="scientific">Haloarcula quadrata</name>
    <dbReference type="NCBI Taxonomy" id="182779"/>
    <lineage>
        <taxon>Archaea</taxon>
        <taxon>Methanobacteriati</taxon>
        <taxon>Methanobacteriota</taxon>
        <taxon>Stenosarchaea group</taxon>
        <taxon>Halobacteria</taxon>
        <taxon>Halobacteriales</taxon>
        <taxon>Haloarculaceae</taxon>
        <taxon>Haloarcula</taxon>
    </lineage>
</organism>
<dbReference type="InterPro" id="IPR005467">
    <property type="entry name" value="His_kinase_dom"/>
</dbReference>
<dbReference type="SMART" id="SM00387">
    <property type="entry name" value="HATPase_c"/>
    <property type="match status" value="1"/>
</dbReference>
<dbReference type="InterPro" id="IPR003594">
    <property type="entry name" value="HATPase_dom"/>
</dbReference>
<dbReference type="PROSITE" id="PS50109">
    <property type="entry name" value="HIS_KIN"/>
    <property type="match status" value="1"/>
</dbReference>
<dbReference type="Proteomes" id="UP000268233">
    <property type="component" value="Unassembled WGS sequence"/>
</dbReference>
<dbReference type="GO" id="GO:0005524">
    <property type="term" value="F:ATP binding"/>
    <property type="evidence" value="ECO:0007669"/>
    <property type="project" value="UniProtKB-KW"/>
</dbReference>
<dbReference type="GO" id="GO:0000155">
    <property type="term" value="F:phosphorelay sensor kinase activity"/>
    <property type="evidence" value="ECO:0007669"/>
    <property type="project" value="InterPro"/>
</dbReference>
<feature type="domain" description="Histidine kinase" evidence="9">
    <location>
        <begin position="142"/>
        <end position="330"/>
    </location>
</feature>
<dbReference type="SUPFAM" id="SSF55874">
    <property type="entry name" value="ATPase domain of HSP90 chaperone/DNA topoisomerase II/histidine kinase"/>
    <property type="match status" value="1"/>
</dbReference>
<dbReference type="CDD" id="cd00075">
    <property type="entry name" value="HATPase"/>
    <property type="match status" value="1"/>
</dbReference>
<evidence type="ECO:0000256" key="7">
    <source>
        <dbReference type="ARBA" id="ARBA00022777"/>
    </source>
</evidence>
<dbReference type="Gene3D" id="3.40.50.2300">
    <property type="match status" value="1"/>
</dbReference>
<dbReference type="CDD" id="cd00082">
    <property type="entry name" value="HisKA"/>
    <property type="match status" value="1"/>
</dbReference>
<dbReference type="Pfam" id="PF02518">
    <property type="entry name" value="HATPase_c"/>
    <property type="match status" value="1"/>
</dbReference>
<evidence type="ECO:0000313" key="11">
    <source>
        <dbReference type="Proteomes" id="UP000268233"/>
    </source>
</evidence>
<evidence type="ECO:0000256" key="6">
    <source>
        <dbReference type="ARBA" id="ARBA00022741"/>
    </source>
</evidence>
<keyword evidence="5" id="KW-0808">Transferase</keyword>
<evidence type="ECO:0000256" key="2">
    <source>
        <dbReference type="ARBA" id="ARBA00004651"/>
    </source>
</evidence>
<evidence type="ECO:0000256" key="4">
    <source>
        <dbReference type="ARBA" id="ARBA00022475"/>
    </source>
</evidence>
<dbReference type="EC" id="2.7.13.3" evidence="3"/>
<protein>
    <recommendedName>
        <fullName evidence="3">histidine kinase</fullName>
        <ecNumber evidence="3">2.7.13.3</ecNumber>
    </recommendedName>
</protein>
<name>A0A495R589_9EURY</name>
<accession>A0A495R589</accession>
<gene>
    <name evidence="10" type="ORF">BDK61_1537</name>
</gene>
<dbReference type="InterPro" id="IPR050980">
    <property type="entry name" value="2C_sensor_his_kinase"/>
</dbReference>
<keyword evidence="4" id="KW-1003">Cell membrane</keyword>
<dbReference type="RefSeq" id="WP_121302896.1">
    <property type="nucleotide sequence ID" value="NZ_RBWW01000001.1"/>
</dbReference>
<evidence type="ECO:0000259" key="9">
    <source>
        <dbReference type="PROSITE" id="PS50109"/>
    </source>
</evidence>
<keyword evidence="11" id="KW-1185">Reference proteome</keyword>
<dbReference type="InterPro" id="IPR011006">
    <property type="entry name" value="CheY-like_superfamily"/>
</dbReference>
<dbReference type="Gene3D" id="3.30.565.10">
    <property type="entry name" value="Histidine kinase-like ATPase, C-terminal domain"/>
    <property type="match status" value="1"/>
</dbReference>
<sequence>MTPARGTVYLVAGTEATDLAKALSEALTTDETTAEAVPDTSTVQDRLNDGDVRGVVLGDDGEYNGVAAFEELRAGGTEIPIVLVGTNPEPDRVTEALRAGVTEYVTAETPASLLAAKLDAYATRWPTDWRVGARQWDEISSGVSHDAKNPLNVVMGRLELLDIGEPHEDALFRSVDRVESLLTDLSRIGSTACPVSETDSLALADVATEVWAAASYEDATLEVQTDAAIDAEHDRLQLLLRELFDNAVAHSEGPVTVTIGATDSGFYVADDGPGIPEADRDKVFEQGFGTTREGEGYGLFLVDTAARAHRWTVSVDESESGGTRIDVTTG</sequence>
<comment type="catalytic activity">
    <reaction evidence="1">
        <text>ATP + protein L-histidine = ADP + protein N-phospho-L-histidine.</text>
        <dbReference type="EC" id="2.7.13.3"/>
    </reaction>
</comment>
<dbReference type="EMBL" id="RBWW01000001">
    <property type="protein sequence ID" value="RKS82236.1"/>
    <property type="molecule type" value="Genomic_DNA"/>
</dbReference>
<dbReference type="SUPFAM" id="SSF47384">
    <property type="entry name" value="Homodimeric domain of signal transducing histidine kinase"/>
    <property type="match status" value="1"/>
</dbReference>
<dbReference type="InterPro" id="IPR036890">
    <property type="entry name" value="HATPase_C_sf"/>
</dbReference>
<evidence type="ECO:0000256" key="5">
    <source>
        <dbReference type="ARBA" id="ARBA00022679"/>
    </source>
</evidence>
<comment type="caution">
    <text evidence="10">The sequence shown here is derived from an EMBL/GenBank/DDBJ whole genome shotgun (WGS) entry which is preliminary data.</text>
</comment>
<proteinExistence type="predicted"/>
<dbReference type="InterPro" id="IPR003661">
    <property type="entry name" value="HisK_dim/P_dom"/>
</dbReference>
<reference evidence="10 11" key="1">
    <citation type="submission" date="2018-10" db="EMBL/GenBank/DDBJ databases">
        <title>Genomic Encyclopedia of Archaeal and Bacterial Type Strains, Phase II (KMG-II): from individual species to whole genera.</title>
        <authorList>
            <person name="Goeker M."/>
        </authorList>
    </citation>
    <scope>NUCLEOTIDE SEQUENCE [LARGE SCALE GENOMIC DNA]</scope>
    <source>
        <strain evidence="10 11">DSM 11927</strain>
    </source>
</reference>
<dbReference type="GO" id="GO:0005886">
    <property type="term" value="C:plasma membrane"/>
    <property type="evidence" value="ECO:0007669"/>
    <property type="project" value="UniProtKB-SubCell"/>
</dbReference>
<comment type="subcellular location">
    <subcellularLocation>
        <location evidence="2">Cell membrane</location>
        <topology evidence="2">Multi-pass membrane protein</topology>
    </subcellularLocation>
</comment>
<dbReference type="SUPFAM" id="SSF52172">
    <property type="entry name" value="CheY-like"/>
    <property type="match status" value="1"/>
</dbReference>
<dbReference type="InterPro" id="IPR036097">
    <property type="entry name" value="HisK_dim/P_sf"/>
</dbReference>
<keyword evidence="4" id="KW-0472">Membrane</keyword>
<keyword evidence="8" id="KW-0067">ATP-binding</keyword>
<dbReference type="PANTHER" id="PTHR44936:SF10">
    <property type="entry name" value="SENSOR PROTEIN RSTB"/>
    <property type="match status" value="1"/>
</dbReference>
<evidence type="ECO:0000256" key="3">
    <source>
        <dbReference type="ARBA" id="ARBA00012438"/>
    </source>
</evidence>
<keyword evidence="7 10" id="KW-0418">Kinase</keyword>
<dbReference type="PANTHER" id="PTHR44936">
    <property type="entry name" value="SENSOR PROTEIN CREC"/>
    <property type="match status" value="1"/>
</dbReference>